<dbReference type="AlphaFoldDB" id="X1LAL4"/>
<protein>
    <submittedName>
        <fullName evidence="1">Uncharacterized protein</fullName>
    </submittedName>
</protein>
<dbReference type="Gene3D" id="1.20.120.160">
    <property type="entry name" value="HPT domain"/>
    <property type="match status" value="1"/>
</dbReference>
<dbReference type="InterPro" id="IPR036641">
    <property type="entry name" value="HPT_dom_sf"/>
</dbReference>
<reference evidence="1" key="1">
    <citation type="journal article" date="2014" name="Front. Microbiol.">
        <title>High frequency of phylogenetically diverse reductive dehalogenase-homologous genes in deep subseafloor sedimentary metagenomes.</title>
        <authorList>
            <person name="Kawai M."/>
            <person name="Futagami T."/>
            <person name="Toyoda A."/>
            <person name="Takaki Y."/>
            <person name="Nishi S."/>
            <person name="Hori S."/>
            <person name="Arai W."/>
            <person name="Tsubouchi T."/>
            <person name="Morono Y."/>
            <person name="Uchiyama I."/>
            <person name="Ito T."/>
            <person name="Fujiyama A."/>
            <person name="Inagaki F."/>
            <person name="Takami H."/>
        </authorList>
    </citation>
    <scope>NUCLEOTIDE SEQUENCE</scope>
    <source>
        <strain evidence="1">Expedition CK06-06</strain>
    </source>
</reference>
<gene>
    <name evidence="1" type="ORF">S06H3_16329</name>
</gene>
<comment type="caution">
    <text evidence="1">The sequence shown here is derived from an EMBL/GenBank/DDBJ whole genome shotgun (WGS) entry which is preliminary data.</text>
</comment>
<sequence length="192" mass="21722">ARIVNLNLEVTLAHTMEDVFTRTQRGEIELTSKHIDILLSSNDIFLNLSTLDADEVHDWLITQSKKINTLTQSLMDILAGESVEPPVIDTVTGKPAIPGKKDQIQKEESFVRVLAENLSRIMGLTGECLVQAKSSRSVSNTRAPFSTSMRKRSSIEKSLKSFWPELVKKPNSFLMIQRIYLHPESRQFFHQG</sequence>
<evidence type="ECO:0000313" key="1">
    <source>
        <dbReference type="EMBL" id="GAI16118.1"/>
    </source>
</evidence>
<proteinExistence type="predicted"/>
<organism evidence="1">
    <name type="scientific">marine sediment metagenome</name>
    <dbReference type="NCBI Taxonomy" id="412755"/>
    <lineage>
        <taxon>unclassified sequences</taxon>
        <taxon>metagenomes</taxon>
        <taxon>ecological metagenomes</taxon>
    </lineage>
</organism>
<dbReference type="GO" id="GO:0000160">
    <property type="term" value="P:phosphorelay signal transduction system"/>
    <property type="evidence" value="ECO:0007669"/>
    <property type="project" value="InterPro"/>
</dbReference>
<feature type="non-terminal residue" evidence="1">
    <location>
        <position position="1"/>
    </location>
</feature>
<dbReference type="EMBL" id="BARV01008073">
    <property type="protein sequence ID" value="GAI16118.1"/>
    <property type="molecule type" value="Genomic_DNA"/>
</dbReference>
<accession>X1LAL4</accession>
<name>X1LAL4_9ZZZZ</name>